<reference evidence="2" key="1">
    <citation type="journal article" date="2014" name="Int. J. Syst. Evol. Microbiol.">
        <title>Complete genome sequence of Corynebacterium casei LMG S-19264T (=DSM 44701T), isolated from a smear-ripened cheese.</title>
        <authorList>
            <consortium name="US DOE Joint Genome Institute (JGI-PGF)"/>
            <person name="Walter F."/>
            <person name="Albersmeier A."/>
            <person name="Kalinowski J."/>
            <person name="Ruckert C."/>
        </authorList>
    </citation>
    <scope>NUCLEOTIDE SEQUENCE</scope>
    <source>
        <strain evidence="2">NBRC 110071</strain>
    </source>
</reference>
<dbReference type="InterPro" id="IPR006626">
    <property type="entry name" value="PbH1"/>
</dbReference>
<keyword evidence="3" id="KW-1185">Reference proteome</keyword>
<dbReference type="Proteomes" id="UP001161389">
    <property type="component" value="Unassembled WGS sequence"/>
</dbReference>
<dbReference type="SMART" id="SM00710">
    <property type="entry name" value="PbH1"/>
    <property type="match status" value="6"/>
</dbReference>
<dbReference type="Gene3D" id="2.160.20.10">
    <property type="entry name" value="Single-stranded right-handed beta-helix, Pectin lyase-like"/>
    <property type="match status" value="1"/>
</dbReference>
<evidence type="ECO:0000313" key="2">
    <source>
        <dbReference type="EMBL" id="GLQ30285.1"/>
    </source>
</evidence>
<protein>
    <recommendedName>
        <fullName evidence="1">Right handed beta helix domain-containing protein</fullName>
    </recommendedName>
</protein>
<evidence type="ECO:0000313" key="3">
    <source>
        <dbReference type="Proteomes" id="UP001161389"/>
    </source>
</evidence>
<organism evidence="2 3">
    <name type="scientific">Litoribrevibacter albus</name>
    <dbReference type="NCBI Taxonomy" id="1473156"/>
    <lineage>
        <taxon>Bacteria</taxon>
        <taxon>Pseudomonadati</taxon>
        <taxon>Pseudomonadota</taxon>
        <taxon>Gammaproteobacteria</taxon>
        <taxon>Oceanospirillales</taxon>
        <taxon>Oceanospirillaceae</taxon>
        <taxon>Litoribrevibacter</taxon>
    </lineage>
</organism>
<feature type="domain" description="Right handed beta helix" evidence="1">
    <location>
        <begin position="18"/>
        <end position="152"/>
    </location>
</feature>
<dbReference type="InterPro" id="IPR039448">
    <property type="entry name" value="Beta_helix"/>
</dbReference>
<dbReference type="EMBL" id="BSNM01000003">
    <property type="protein sequence ID" value="GLQ30285.1"/>
    <property type="molecule type" value="Genomic_DNA"/>
</dbReference>
<proteinExistence type="predicted"/>
<dbReference type="InterPro" id="IPR011050">
    <property type="entry name" value="Pectin_lyase_fold/virulence"/>
</dbReference>
<evidence type="ECO:0000259" key="1">
    <source>
        <dbReference type="Pfam" id="PF13229"/>
    </source>
</evidence>
<dbReference type="AlphaFoldDB" id="A0AA37S6U6"/>
<dbReference type="SUPFAM" id="SSF51126">
    <property type="entry name" value="Pectin lyase-like"/>
    <property type="match status" value="1"/>
</dbReference>
<gene>
    <name evidence="2" type="ORF">GCM10007876_07630</name>
</gene>
<accession>A0AA37S6U6</accession>
<dbReference type="InterPro" id="IPR012334">
    <property type="entry name" value="Pectin_lyas_fold"/>
</dbReference>
<dbReference type="Pfam" id="PF13229">
    <property type="entry name" value="Beta_helix"/>
    <property type="match status" value="1"/>
</dbReference>
<comment type="caution">
    <text evidence="2">The sequence shown here is derived from an EMBL/GenBank/DDBJ whole genome shotgun (WGS) entry which is preliminary data.</text>
</comment>
<sequence length="252" mass="27374">MKPIVLKSITEREAHIELSDFKGTGIGIRESSFVVIEGFMISGGLYGIRSVDSHDLFIRNNWIESVGQEGILLTVDRCRSSSENYLIAKNKILSTGRKNSQYGEGIYVGSGKESNCGVKNVAIEGNSISHTTNEAIDIKYNVSDVLIKNNDISDVDLAFNGVITLSTSDFPKVDGRYQVISNRISNFSNRNGYKAVAVAVGNGSALISGNVVINKDGLFVKYYKSLLSNSFDRVVIESNSLSGGITYSNICC</sequence>
<reference evidence="2" key="2">
    <citation type="submission" date="2023-01" db="EMBL/GenBank/DDBJ databases">
        <title>Draft genome sequence of Litoribrevibacter albus strain NBRC 110071.</title>
        <authorList>
            <person name="Sun Q."/>
            <person name="Mori K."/>
        </authorList>
    </citation>
    <scope>NUCLEOTIDE SEQUENCE</scope>
    <source>
        <strain evidence="2">NBRC 110071</strain>
    </source>
</reference>
<name>A0AA37S6U6_9GAMM</name>